<keyword evidence="13 19" id="KW-1133">Transmembrane helix</keyword>
<feature type="transmembrane region" description="Helical" evidence="19">
    <location>
        <begin position="84"/>
        <end position="103"/>
    </location>
</feature>
<evidence type="ECO:0000256" key="8">
    <source>
        <dbReference type="ARBA" id="ARBA00022475"/>
    </source>
</evidence>
<comment type="catalytic activity">
    <reaction evidence="1 18">
        <text>a 1,2-diacyl-sn-glycero-3-phosphate + CTP + H(+) = a CDP-1,2-diacyl-sn-glycerol + diphosphate</text>
        <dbReference type="Rhea" id="RHEA:16229"/>
        <dbReference type="ChEBI" id="CHEBI:15378"/>
        <dbReference type="ChEBI" id="CHEBI:33019"/>
        <dbReference type="ChEBI" id="CHEBI:37563"/>
        <dbReference type="ChEBI" id="CHEBI:58332"/>
        <dbReference type="ChEBI" id="CHEBI:58608"/>
        <dbReference type="EC" id="2.7.7.41"/>
    </reaction>
</comment>
<feature type="transmembrane region" description="Helical" evidence="19">
    <location>
        <begin position="12"/>
        <end position="39"/>
    </location>
</feature>
<evidence type="ECO:0000256" key="9">
    <source>
        <dbReference type="ARBA" id="ARBA00022516"/>
    </source>
</evidence>
<keyword evidence="21" id="KW-1185">Reference proteome</keyword>
<evidence type="ECO:0000256" key="10">
    <source>
        <dbReference type="ARBA" id="ARBA00022679"/>
    </source>
</evidence>
<evidence type="ECO:0000256" key="1">
    <source>
        <dbReference type="ARBA" id="ARBA00001698"/>
    </source>
</evidence>
<protein>
    <recommendedName>
        <fullName evidence="7 18">Phosphatidate cytidylyltransferase</fullName>
        <ecNumber evidence="6 18">2.7.7.41</ecNumber>
    </recommendedName>
</protein>
<keyword evidence="17" id="KW-1208">Phospholipid metabolism</keyword>
<dbReference type="EMBL" id="JAASQL010000004">
    <property type="protein sequence ID" value="NIJ46001.1"/>
    <property type="molecule type" value="Genomic_DNA"/>
</dbReference>
<evidence type="ECO:0000256" key="4">
    <source>
        <dbReference type="ARBA" id="ARBA00005189"/>
    </source>
</evidence>
<evidence type="ECO:0000256" key="16">
    <source>
        <dbReference type="ARBA" id="ARBA00023209"/>
    </source>
</evidence>
<evidence type="ECO:0000313" key="21">
    <source>
        <dbReference type="Proteomes" id="UP000745859"/>
    </source>
</evidence>
<proteinExistence type="inferred from homology"/>
<evidence type="ECO:0000256" key="15">
    <source>
        <dbReference type="ARBA" id="ARBA00023136"/>
    </source>
</evidence>
<dbReference type="GO" id="GO:0004605">
    <property type="term" value="F:phosphatidate cytidylyltransferase activity"/>
    <property type="evidence" value="ECO:0007669"/>
    <property type="project" value="UniProtKB-EC"/>
</dbReference>
<evidence type="ECO:0000256" key="3">
    <source>
        <dbReference type="ARBA" id="ARBA00005119"/>
    </source>
</evidence>
<dbReference type="Proteomes" id="UP000745859">
    <property type="component" value="Unassembled WGS sequence"/>
</dbReference>
<evidence type="ECO:0000256" key="5">
    <source>
        <dbReference type="ARBA" id="ARBA00010185"/>
    </source>
</evidence>
<evidence type="ECO:0000256" key="11">
    <source>
        <dbReference type="ARBA" id="ARBA00022692"/>
    </source>
</evidence>
<evidence type="ECO:0000256" key="7">
    <source>
        <dbReference type="ARBA" id="ARBA00019373"/>
    </source>
</evidence>
<evidence type="ECO:0000256" key="18">
    <source>
        <dbReference type="RuleBase" id="RU003938"/>
    </source>
</evidence>
<keyword evidence="16" id="KW-0594">Phospholipid biosynthesis</keyword>
<keyword evidence="14" id="KW-0443">Lipid metabolism</keyword>
<organism evidence="20 21">
    <name type="scientific">Wenyingzhuangia heitensis</name>
    <dbReference type="NCBI Taxonomy" id="1487859"/>
    <lineage>
        <taxon>Bacteria</taxon>
        <taxon>Pseudomonadati</taxon>
        <taxon>Bacteroidota</taxon>
        <taxon>Flavobacteriia</taxon>
        <taxon>Flavobacteriales</taxon>
        <taxon>Flavobacteriaceae</taxon>
        <taxon>Wenyingzhuangia</taxon>
    </lineage>
</organism>
<feature type="transmembrane region" description="Helical" evidence="19">
    <location>
        <begin position="146"/>
        <end position="165"/>
    </location>
</feature>
<evidence type="ECO:0000256" key="17">
    <source>
        <dbReference type="ARBA" id="ARBA00023264"/>
    </source>
</evidence>
<comment type="caution">
    <text evidence="20">The sequence shown here is derived from an EMBL/GenBank/DDBJ whole genome shotgun (WGS) entry which is preliminary data.</text>
</comment>
<feature type="transmembrane region" description="Helical" evidence="19">
    <location>
        <begin position="211"/>
        <end position="230"/>
    </location>
</feature>
<keyword evidence="9" id="KW-0444">Lipid biosynthesis</keyword>
<keyword evidence="12 18" id="KW-0548">Nucleotidyltransferase</keyword>
<keyword evidence="8" id="KW-1003">Cell membrane</keyword>
<evidence type="ECO:0000256" key="6">
    <source>
        <dbReference type="ARBA" id="ARBA00012487"/>
    </source>
</evidence>
<evidence type="ECO:0000256" key="13">
    <source>
        <dbReference type="ARBA" id="ARBA00022989"/>
    </source>
</evidence>
<dbReference type="EC" id="2.7.7.41" evidence="6 18"/>
<evidence type="ECO:0000256" key="2">
    <source>
        <dbReference type="ARBA" id="ARBA00004651"/>
    </source>
</evidence>
<evidence type="ECO:0000256" key="19">
    <source>
        <dbReference type="SAM" id="Phobius"/>
    </source>
</evidence>
<dbReference type="InterPro" id="IPR000374">
    <property type="entry name" value="PC_trans"/>
</dbReference>
<dbReference type="PANTHER" id="PTHR46382:SF1">
    <property type="entry name" value="PHOSPHATIDATE CYTIDYLYLTRANSFERASE"/>
    <property type="match status" value="1"/>
</dbReference>
<keyword evidence="11 18" id="KW-0812">Transmembrane</keyword>
<evidence type="ECO:0000313" key="20">
    <source>
        <dbReference type="EMBL" id="NIJ46001.1"/>
    </source>
</evidence>
<dbReference type="PROSITE" id="PS01315">
    <property type="entry name" value="CDS"/>
    <property type="match status" value="1"/>
</dbReference>
<comment type="similarity">
    <text evidence="5 18">Belongs to the CDS family.</text>
</comment>
<evidence type="ECO:0000256" key="12">
    <source>
        <dbReference type="ARBA" id="ARBA00022695"/>
    </source>
</evidence>
<dbReference type="PANTHER" id="PTHR46382">
    <property type="entry name" value="PHOSPHATIDATE CYTIDYLYLTRANSFERASE"/>
    <property type="match status" value="1"/>
</dbReference>
<gene>
    <name evidence="20" type="ORF">FHR24_002479</name>
</gene>
<comment type="pathway">
    <text evidence="4">Lipid metabolism.</text>
</comment>
<feature type="transmembrane region" description="Helical" evidence="19">
    <location>
        <begin position="115"/>
        <end position="134"/>
    </location>
</feature>
<feature type="transmembrane region" description="Helical" evidence="19">
    <location>
        <begin position="51"/>
        <end position="69"/>
    </location>
</feature>
<comment type="subcellular location">
    <subcellularLocation>
        <location evidence="2">Cell membrane</location>
        <topology evidence="2">Multi-pass membrane protein</topology>
    </subcellularLocation>
</comment>
<accession>A0ABX0UEY8</accession>
<keyword evidence="10 18" id="KW-0808">Transferase</keyword>
<dbReference type="RefSeq" id="WP_167189221.1">
    <property type="nucleotide sequence ID" value="NZ_JAASQL010000004.1"/>
</dbReference>
<keyword evidence="15 19" id="KW-0472">Membrane</keyword>
<name>A0ABX0UEY8_9FLAO</name>
<comment type="pathway">
    <text evidence="3 18">Phospholipid metabolism; CDP-diacylglycerol biosynthesis; CDP-diacylglycerol from sn-glycerol 3-phosphate: step 3/3.</text>
</comment>
<evidence type="ECO:0000256" key="14">
    <source>
        <dbReference type="ARBA" id="ARBA00023098"/>
    </source>
</evidence>
<dbReference type="Pfam" id="PF01148">
    <property type="entry name" value="CTP_transf_1"/>
    <property type="match status" value="1"/>
</dbReference>
<reference evidence="20 21" key="1">
    <citation type="submission" date="2020-03" db="EMBL/GenBank/DDBJ databases">
        <title>Genomic Encyclopedia of Type Strains, Phase IV (KMG-IV): sequencing the most valuable type-strain genomes for metagenomic binning, comparative biology and taxonomic classification.</title>
        <authorList>
            <person name="Goeker M."/>
        </authorList>
    </citation>
    <scope>NUCLEOTIDE SEQUENCE [LARGE SCALE GENOMIC DNA]</scope>
    <source>
        <strain evidence="20 21">DSM 101599</strain>
    </source>
</reference>
<feature type="transmembrane region" description="Helical" evidence="19">
    <location>
        <begin position="186"/>
        <end position="205"/>
    </location>
</feature>
<sequence length="275" mass="30938">MLQRACSGIVFVAILIGATLYSSISFYLLFFFFMIVAIFEFQKLSNYKTPFFYVLGTFTFLLSTGGLKILKNYFPINNLFSNDITNATFIYVLLFFAFLILLFKKQQNNPFTDLGIIFLTFLYAIIPFTIILAIPFCNETNTYQGSTFLGCIILIWSTDTFAYLTGKAIGKHKLYQKISPNKTIEGSLGGLIFTLITATVLAQYFTQYSLSEWLGLSIVISIFGGLGDLVESMFKRAANIKDSGNLIPGHGGVLDRFDSLLFASPFIYFYLQLIS</sequence>